<dbReference type="Proteomes" id="UP000499080">
    <property type="component" value="Unassembled WGS sequence"/>
</dbReference>
<organism evidence="1 2">
    <name type="scientific">Araneus ventricosus</name>
    <name type="common">Orbweaver spider</name>
    <name type="synonym">Epeira ventricosa</name>
    <dbReference type="NCBI Taxonomy" id="182803"/>
    <lineage>
        <taxon>Eukaryota</taxon>
        <taxon>Metazoa</taxon>
        <taxon>Ecdysozoa</taxon>
        <taxon>Arthropoda</taxon>
        <taxon>Chelicerata</taxon>
        <taxon>Arachnida</taxon>
        <taxon>Araneae</taxon>
        <taxon>Araneomorphae</taxon>
        <taxon>Entelegynae</taxon>
        <taxon>Araneoidea</taxon>
        <taxon>Araneidae</taxon>
        <taxon>Araneus</taxon>
    </lineage>
</organism>
<protein>
    <submittedName>
        <fullName evidence="1">Uncharacterized protein</fullName>
    </submittedName>
</protein>
<keyword evidence="2" id="KW-1185">Reference proteome</keyword>
<dbReference type="AlphaFoldDB" id="A0A4Y1ZY00"/>
<dbReference type="EMBL" id="BGPR01078890">
    <property type="protein sequence ID" value="GBL72157.1"/>
    <property type="molecule type" value="Genomic_DNA"/>
</dbReference>
<proteinExistence type="predicted"/>
<reference evidence="1 2" key="1">
    <citation type="journal article" date="2019" name="Sci. Rep.">
        <title>Orb-weaving spider Araneus ventricosus genome elucidates the spidroin gene catalogue.</title>
        <authorList>
            <person name="Kono N."/>
            <person name="Nakamura H."/>
            <person name="Ohtoshi R."/>
            <person name="Moran D.A.P."/>
            <person name="Shinohara A."/>
            <person name="Yoshida Y."/>
            <person name="Fujiwara M."/>
            <person name="Mori M."/>
            <person name="Tomita M."/>
            <person name="Arakawa K."/>
        </authorList>
    </citation>
    <scope>NUCLEOTIDE SEQUENCE [LARGE SCALE GENOMIC DNA]</scope>
</reference>
<sequence>MTNTSSPINELVMLPDGHFPFMHLTADDHLEPEDLDNEECIICSEQEENGIWTPMFYVQALAPPVLAVTKSKPMEMQFL</sequence>
<evidence type="ECO:0000313" key="1">
    <source>
        <dbReference type="EMBL" id="GBL72157.1"/>
    </source>
</evidence>
<comment type="caution">
    <text evidence="1">The sequence shown here is derived from an EMBL/GenBank/DDBJ whole genome shotgun (WGS) entry which is preliminary data.</text>
</comment>
<evidence type="ECO:0000313" key="2">
    <source>
        <dbReference type="Proteomes" id="UP000499080"/>
    </source>
</evidence>
<gene>
    <name evidence="1" type="ORF">AVEN_187266_1</name>
</gene>
<accession>A0A4Y1ZY00</accession>
<name>A0A4Y1ZY00_ARAVE</name>